<protein>
    <submittedName>
        <fullName evidence="1">Ig-like domain-containing protein</fullName>
    </submittedName>
</protein>
<comment type="caution">
    <text evidence="1">The sequence shown here is derived from an EMBL/GenBank/DDBJ whole genome shotgun (WGS) entry which is preliminary data.</text>
</comment>
<keyword evidence="2" id="KW-1185">Reference proteome</keyword>
<sequence>MKNKLTILFLAFSVIALTFLSSCEEIYEPITVTGRVIDTNTESPVANATVSIVLPEDLAMQTISNSSGEFVFEEVAVDSVIDLTLEAQKEGFSSGSITTIAAPERELSVPDIRIRNQQSGGDDEVTGETGGAANIELVNLESQSIRIDETGGAGNSAFTFVVLDSTGRAINAQNAVDVRFRITEGPKGGETITPEVVRSNANGEVTSNIFAGNVAGNLKIEALIERTDIGLTIRSKPILLTIHGGFPDLEHFSIAADIYNFEAYTINGNRNEITVIVGDKYSNPVKEGTPVYFNTTHGVIQGSGVTNADGEVTVDLISGDPRPPAENAISTIRAYTFDENDVEITREIPVLFSGPPASNRIQVTPTTFDIGPGGSQTFTMTVTDENGNPLPYNTQISVSPSDGMTLDGEVDITVPNTLSPGPGVTEFTFSAQDSDDESNESQNVSILIEVETPGGYRATKTISGTKAKSAFN</sequence>
<dbReference type="Gene3D" id="2.60.40.1120">
    <property type="entry name" value="Carboxypeptidase-like, regulatory domain"/>
    <property type="match status" value="1"/>
</dbReference>
<reference evidence="1" key="1">
    <citation type="submission" date="2022-01" db="EMBL/GenBank/DDBJ databases">
        <authorList>
            <person name="Wang Y."/>
        </authorList>
    </citation>
    <scope>NUCLEOTIDE SEQUENCE</scope>
    <source>
        <strain evidence="1">WB101</strain>
    </source>
</reference>
<dbReference type="EMBL" id="JAKLWS010000012">
    <property type="protein sequence ID" value="MCG2589069.1"/>
    <property type="molecule type" value="Genomic_DNA"/>
</dbReference>
<dbReference type="PROSITE" id="PS51257">
    <property type="entry name" value="PROKAR_LIPOPROTEIN"/>
    <property type="match status" value="1"/>
</dbReference>
<dbReference type="InterPro" id="IPR013783">
    <property type="entry name" value="Ig-like_fold"/>
</dbReference>
<evidence type="ECO:0000313" key="2">
    <source>
        <dbReference type="Proteomes" id="UP001165366"/>
    </source>
</evidence>
<organism evidence="1 2">
    <name type="scientific">Rhodohalobacter sulfatireducens</name>
    <dbReference type="NCBI Taxonomy" id="2911366"/>
    <lineage>
        <taxon>Bacteria</taxon>
        <taxon>Pseudomonadati</taxon>
        <taxon>Balneolota</taxon>
        <taxon>Balneolia</taxon>
        <taxon>Balneolales</taxon>
        <taxon>Balneolaceae</taxon>
        <taxon>Rhodohalobacter</taxon>
    </lineage>
</organism>
<evidence type="ECO:0000313" key="1">
    <source>
        <dbReference type="EMBL" id="MCG2589069.1"/>
    </source>
</evidence>
<dbReference type="InterPro" id="IPR008969">
    <property type="entry name" value="CarboxyPept-like_regulatory"/>
</dbReference>
<dbReference type="InterPro" id="IPR008964">
    <property type="entry name" value="Invasin/intimin_cell_adhesion"/>
</dbReference>
<gene>
    <name evidence="1" type="ORF">L6773_10850</name>
</gene>
<dbReference type="Proteomes" id="UP001165366">
    <property type="component" value="Unassembled WGS sequence"/>
</dbReference>
<name>A0ABS9KDY5_9BACT</name>
<reference evidence="1" key="2">
    <citation type="submission" date="2024-05" db="EMBL/GenBank/DDBJ databases">
        <title>Rhodohalobacter halophilus gen. nov., sp. nov., a moderately halophilic member of the family Balneolaceae.</title>
        <authorList>
            <person name="Xia J."/>
        </authorList>
    </citation>
    <scope>NUCLEOTIDE SEQUENCE</scope>
    <source>
        <strain evidence="1">WB101</strain>
    </source>
</reference>
<dbReference type="Gene3D" id="2.60.40.10">
    <property type="entry name" value="Immunoglobulins"/>
    <property type="match status" value="3"/>
</dbReference>
<dbReference type="Pfam" id="PF13620">
    <property type="entry name" value="CarboxypepD_reg"/>
    <property type="match status" value="1"/>
</dbReference>
<dbReference type="SUPFAM" id="SSF49373">
    <property type="entry name" value="Invasin/intimin cell-adhesion fragments"/>
    <property type="match status" value="1"/>
</dbReference>
<proteinExistence type="predicted"/>
<accession>A0ABS9KDY5</accession>
<dbReference type="SUPFAM" id="SSF49464">
    <property type="entry name" value="Carboxypeptidase regulatory domain-like"/>
    <property type="match status" value="1"/>
</dbReference>
<dbReference type="RefSeq" id="WP_237854334.1">
    <property type="nucleotide sequence ID" value="NZ_JAKLWS010000012.1"/>
</dbReference>